<dbReference type="GO" id="GO:0005886">
    <property type="term" value="C:plasma membrane"/>
    <property type="evidence" value="ECO:0007669"/>
    <property type="project" value="TreeGrafter"/>
</dbReference>
<keyword evidence="6 8" id="KW-0472">Membrane</keyword>
<dbReference type="PANTHER" id="PTHR10117:SF54">
    <property type="entry name" value="TRANSIENT RECEPTOR POTENTIAL-GAMMA PROTEIN"/>
    <property type="match status" value="1"/>
</dbReference>
<dbReference type="InterPro" id="IPR002153">
    <property type="entry name" value="TRPC_channel"/>
</dbReference>
<keyword evidence="5" id="KW-0406">Ion transport</keyword>
<evidence type="ECO:0000256" key="5">
    <source>
        <dbReference type="ARBA" id="ARBA00023065"/>
    </source>
</evidence>
<proteinExistence type="evidence at transcript level"/>
<keyword evidence="7" id="KW-0407">Ion channel</keyword>
<dbReference type="EMBL" id="LN830747">
    <property type="protein sequence ID" value="CFW94256.1"/>
    <property type="molecule type" value="mRNA"/>
</dbReference>
<evidence type="ECO:0000256" key="7">
    <source>
        <dbReference type="ARBA" id="ARBA00023303"/>
    </source>
</evidence>
<feature type="transmembrane region" description="Helical" evidence="8">
    <location>
        <begin position="6"/>
        <end position="25"/>
    </location>
</feature>
<dbReference type="GO" id="GO:0034703">
    <property type="term" value="C:cation channel complex"/>
    <property type="evidence" value="ECO:0007669"/>
    <property type="project" value="TreeGrafter"/>
</dbReference>
<evidence type="ECO:0000256" key="6">
    <source>
        <dbReference type="ARBA" id="ARBA00023136"/>
    </source>
</evidence>
<keyword evidence="2" id="KW-0813">Transport</keyword>
<dbReference type="GO" id="GO:0051480">
    <property type="term" value="P:regulation of cytosolic calcium ion concentration"/>
    <property type="evidence" value="ECO:0007669"/>
    <property type="project" value="TreeGrafter"/>
</dbReference>
<reference evidence="10" key="1">
    <citation type="submission" date="2015-03" db="EMBL/GenBank/DDBJ databases">
        <title>Different light-mediated pathways in the principle and secondary eyes of a spider and the eyes of an onychophoran.</title>
        <authorList>
            <person name="Samadi L."/>
            <person name="Schmid A."/>
            <person name="Eriksson B.J."/>
        </authorList>
    </citation>
    <scope>NUCLEOTIDE SEQUENCE</scope>
    <source>
        <strain evidence="10">Ek4</strain>
    </source>
</reference>
<name>A0A0F7VJG6_9BILA</name>
<sequence length="143" mass="16493">MRKPFIKFICHSASYVAFLILLILASQRIESLININSSDGSSSGPKNERRGPPPTVIEWMIMTWIAGLVWTEIKQLWDDGLYEYVHDMWNVLDFITNSLYIATIGLRVVAYLQVQKEISENKLRDAYAQRMPNASFGMHMTQH</sequence>
<evidence type="ECO:0000256" key="2">
    <source>
        <dbReference type="ARBA" id="ARBA00022448"/>
    </source>
</evidence>
<accession>A0A0F7VJG6</accession>
<keyword evidence="4 8" id="KW-1133">Transmembrane helix</keyword>
<dbReference type="InterPro" id="IPR005821">
    <property type="entry name" value="Ion_trans_dom"/>
</dbReference>
<organism evidence="10">
    <name type="scientific">Euperipatoides kanangrensis</name>
    <dbReference type="NCBI Taxonomy" id="488523"/>
    <lineage>
        <taxon>Eukaryota</taxon>
        <taxon>Metazoa</taxon>
        <taxon>Ecdysozoa</taxon>
        <taxon>Onychophora</taxon>
        <taxon>Udeonychophora</taxon>
        <taxon>Euonychophora</taxon>
        <taxon>Peripatopsidae</taxon>
        <taxon>Euperipatoides</taxon>
    </lineage>
</organism>
<evidence type="ECO:0000313" key="10">
    <source>
        <dbReference type="EMBL" id="CFW94256.1"/>
    </source>
</evidence>
<dbReference type="AlphaFoldDB" id="A0A0F7VJG6"/>
<evidence type="ECO:0000259" key="9">
    <source>
        <dbReference type="Pfam" id="PF00520"/>
    </source>
</evidence>
<dbReference type="PANTHER" id="PTHR10117">
    <property type="entry name" value="TRANSIENT RECEPTOR POTENTIAL CHANNEL"/>
    <property type="match status" value="1"/>
</dbReference>
<evidence type="ECO:0000256" key="3">
    <source>
        <dbReference type="ARBA" id="ARBA00022692"/>
    </source>
</evidence>
<evidence type="ECO:0000256" key="8">
    <source>
        <dbReference type="SAM" id="Phobius"/>
    </source>
</evidence>
<dbReference type="GO" id="GO:0070679">
    <property type="term" value="F:inositol 1,4,5 trisphosphate binding"/>
    <property type="evidence" value="ECO:0007669"/>
    <property type="project" value="TreeGrafter"/>
</dbReference>
<comment type="subcellular location">
    <subcellularLocation>
        <location evidence="1">Membrane</location>
        <topology evidence="1">Multi-pass membrane protein</topology>
    </subcellularLocation>
</comment>
<dbReference type="GO" id="GO:0015279">
    <property type="term" value="F:store-operated calcium channel activity"/>
    <property type="evidence" value="ECO:0007669"/>
    <property type="project" value="TreeGrafter"/>
</dbReference>
<feature type="domain" description="Ion transport" evidence="9">
    <location>
        <begin position="41"/>
        <end position="111"/>
    </location>
</feature>
<dbReference type="Pfam" id="PF00520">
    <property type="entry name" value="Ion_trans"/>
    <property type="match status" value="1"/>
</dbReference>
<evidence type="ECO:0000256" key="1">
    <source>
        <dbReference type="ARBA" id="ARBA00004141"/>
    </source>
</evidence>
<protein>
    <submittedName>
        <fullName evidence="10">Eka-Trpl2 protein</fullName>
    </submittedName>
</protein>
<gene>
    <name evidence="10" type="primary">Eka-Trpl2</name>
</gene>
<keyword evidence="3 8" id="KW-0812">Transmembrane</keyword>
<evidence type="ECO:0000256" key="4">
    <source>
        <dbReference type="ARBA" id="ARBA00022989"/>
    </source>
</evidence>